<feature type="compositionally biased region" description="Low complexity" evidence="8">
    <location>
        <begin position="71"/>
        <end position="92"/>
    </location>
</feature>
<feature type="compositionally biased region" description="Polar residues" evidence="8">
    <location>
        <begin position="261"/>
        <end position="270"/>
    </location>
</feature>
<sequence>MAGKRQATSNLNHENWDVEEEPEERGTFRTATEEELKTRVIKKARRKIAGGSSAAEEDGAEEKTAQPKSVFSGFSGFGKPAASAAASSPFSFLANLPAPATTSSSEPKKSAFSFGFSPSSSSADRPASTSIFGTASPSNTADRPASTSIFGTASTAPSPSPAKESTSTVDGAKPTTSIFGNISSAKKESSEAKTPLASSSSTSLTSTIETSEYRECVADLNRSVMKFLQDQMGKSPYCILTPVFKTYDEHLKDLQDEESARTNSTKSKTAQARFEEPVAKVSRASSPPKAAATFTFGKPSAPIGASVSPLAKKPNCTITSGGTTTTTTTPLVSFGSTAASTAPVSSSSSIFSLTAKPTGEAKSDDAPKSSIFSFGARDTTTKKDEPNFSAPKTNGFSFGLKSNNDDKPSTSLFAGFGKAPEGAGDGAKGFSFTNSATPFSLGNIHPPAEAAASAEEKEEDTPPKVEFKQVVEDDAVYSKRCKVFIKKDKDFGDRGVGTLYLKPVKDSEKTQLLVRADTNLGNILVNLILSKGIPCQRMGKNNVLMVCVPTPEDSKATSMLLRVKNGDEADDLLEKIKEHMK</sequence>
<keyword evidence="7" id="KW-0539">Nucleus</keyword>
<dbReference type="Pfam" id="PF00638">
    <property type="entry name" value="Ran_BP1"/>
    <property type="match status" value="1"/>
</dbReference>
<evidence type="ECO:0000256" key="4">
    <source>
        <dbReference type="ARBA" id="ARBA00022927"/>
    </source>
</evidence>
<dbReference type="GO" id="GO:0051028">
    <property type="term" value="P:mRNA transport"/>
    <property type="evidence" value="ECO:0007669"/>
    <property type="project" value="UniProtKB-KW"/>
</dbReference>
<evidence type="ECO:0000256" key="7">
    <source>
        <dbReference type="ARBA" id="ARBA00023242"/>
    </source>
</evidence>
<feature type="compositionally biased region" description="Polar residues" evidence="8">
    <location>
        <begin position="390"/>
        <end position="402"/>
    </location>
</feature>
<evidence type="ECO:0000256" key="5">
    <source>
        <dbReference type="ARBA" id="ARBA00023010"/>
    </source>
</evidence>
<dbReference type="GO" id="GO:0005704">
    <property type="term" value="C:polytene chromosome band"/>
    <property type="evidence" value="ECO:0007669"/>
    <property type="project" value="EnsemblMetazoa"/>
</dbReference>
<feature type="domain" description="RanBD1" evidence="9">
    <location>
        <begin position="459"/>
        <end position="579"/>
    </location>
</feature>
<feature type="compositionally biased region" description="Polar residues" evidence="8">
    <location>
        <begin position="131"/>
        <end position="182"/>
    </location>
</feature>
<feature type="compositionally biased region" description="Low complexity" evidence="8">
    <location>
        <begin position="317"/>
        <end position="331"/>
    </location>
</feature>
<dbReference type="CDD" id="cd13170">
    <property type="entry name" value="RanBD_NUP50"/>
    <property type="match status" value="1"/>
</dbReference>
<dbReference type="GO" id="GO:0031490">
    <property type="term" value="F:chromatin DNA binding"/>
    <property type="evidence" value="ECO:0007669"/>
    <property type="project" value="EnsemblMetazoa"/>
</dbReference>
<feature type="compositionally biased region" description="Basic and acidic residues" evidence="8">
    <location>
        <begin position="24"/>
        <end position="38"/>
    </location>
</feature>
<reference evidence="10" key="3">
    <citation type="submission" date="2015-04" db="EMBL/GenBank/DDBJ databases">
        <authorList>
            <consortium name="FlyBase"/>
        </authorList>
    </citation>
    <scope>NUCLEOTIDE SEQUENCE</scope>
    <source>
        <strain evidence="10">W501</strain>
    </source>
</reference>
<feature type="region of interest" description="Disordered" evidence="8">
    <location>
        <begin position="443"/>
        <end position="463"/>
    </location>
</feature>
<dbReference type="KEGG" id="dsi:Dsimw501_GD10543"/>
<dbReference type="AlphaFoldDB" id="A0A0J9TW08"/>
<evidence type="ECO:0000256" key="2">
    <source>
        <dbReference type="ARBA" id="ARBA00022448"/>
    </source>
</evidence>
<dbReference type="GO" id="GO:0000785">
    <property type="term" value="C:chromatin"/>
    <property type="evidence" value="ECO:0007669"/>
    <property type="project" value="EnsemblMetazoa"/>
</dbReference>
<feature type="compositionally biased region" description="Basic residues" evidence="8">
    <location>
        <begin position="39"/>
        <end position="48"/>
    </location>
</feature>
<dbReference type="GO" id="GO:0045944">
    <property type="term" value="P:positive regulation of transcription by RNA polymerase II"/>
    <property type="evidence" value="ECO:0007669"/>
    <property type="project" value="EnsemblMetazoa"/>
</dbReference>
<dbReference type="SUPFAM" id="SSF50729">
    <property type="entry name" value="PH domain-like"/>
    <property type="match status" value="1"/>
</dbReference>
<dbReference type="GO" id="GO:0006606">
    <property type="term" value="P:protein import into nucleus"/>
    <property type="evidence" value="ECO:0007669"/>
    <property type="project" value="EnsemblMetazoa"/>
</dbReference>
<protein>
    <recommendedName>
        <fullName evidence="9">RanBD1 domain-containing protein</fullName>
    </recommendedName>
</protein>
<dbReference type="SMART" id="SM00160">
    <property type="entry name" value="RanBD"/>
    <property type="match status" value="1"/>
</dbReference>
<keyword evidence="2" id="KW-0813">Transport</keyword>
<dbReference type="InterPro" id="IPR053074">
    <property type="entry name" value="NPC_Nucleoporin"/>
</dbReference>
<evidence type="ECO:0000256" key="8">
    <source>
        <dbReference type="SAM" id="MobiDB-lite"/>
    </source>
</evidence>
<dbReference type="GO" id="GO:0005643">
    <property type="term" value="C:nuclear pore"/>
    <property type="evidence" value="ECO:0007669"/>
    <property type="project" value="UniProtKB-SubCell"/>
</dbReference>
<reference evidence="10" key="1">
    <citation type="journal article" date="2013" name="Genome Res.">
        <title>A second-generation assembly of the Drosophila simulans genome provides new insights into patterns of lineage-specific divergence.</title>
        <authorList>
            <person name="Hu T.T."/>
            <person name="Eisen M.B."/>
            <person name="Thornton K.R."/>
            <person name="Andolfatto P."/>
        </authorList>
    </citation>
    <scope>NUCLEOTIDE SEQUENCE [LARGE SCALE GENOMIC DNA]</scope>
    <source>
        <strain evidence="10">W501</strain>
    </source>
</reference>
<evidence type="ECO:0000256" key="1">
    <source>
        <dbReference type="ARBA" id="ARBA00004567"/>
    </source>
</evidence>
<evidence type="ECO:0000256" key="3">
    <source>
        <dbReference type="ARBA" id="ARBA00022816"/>
    </source>
</evidence>
<keyword evidence="6" id="KW-0906">Nuclear pore complex</keyword>
<feature type="region of interest" description="Disordered" evidence="8">
    <location>
        <begin position="305"/>
        <end position="331"/>
    </location>
</feature>
<dbReference type="InterPro" id="IPR015007">
    <property type="entry name" value="NUP2/50/61"/>
</dbReference>
<reference evidence="10" key="2">
    <citation type="submission" date="2014-06" db="EMBL/GenBank/DDBJ databases">
        <authorList>
            <person name="Hu T."/>
            <person name="Eisen M.B."/>
            <person name="Thornton K.R."/>
            <person name="Andolfatto P."/>
        </authorList>
    </citation>
    <scope>NUCLEOTIDE SEQUENCE</scope>
    <source>
        <strain evidence="10">W501</strain>
    </source>
</reference>
<dbReference type="EMBL" id="CM002911">
    <property type="protein sequence ID" value="KMY92195.1"/>
    <property type="molecule type" value="Genomic_DNA"/>
</dbReference>
<dbReference type="Proteomes" id="UP000035880">
    <property type="component" value="Chromosome 2R"/>
</dbReference>
<dbReference type="FunFam" id="2.30.29.30:FF:000762">
    <property type="entry name" value="Nuclear pore complex protein Nup50"/>
    <property type="match status" value="1"/>
</dbReference>
<gene>
    <name evidence="10" type="primary">Dsim\GD10543</name>
    <name evidence="10" type="ORF">Dsimw501_GD10543</name>
</gene>
<dbReference type="OrthoDB" id="10062131at2759"/>
<dbReference type="InterPro" id="IPR000156">
    <property type="entry name" value="Ran_bind_dom"/>
</dbReference>
<feature type="compositionally biased region" description="Low complexity" evidence="8">
    <location>
        <begin position="110"/>
        <end position="130"/>
    </location>
</feature>
<evidence type="ECO:0000313" key="10">
    <source>
        <dbReference type="EMBL" id="KMY92195.1"/>
    </source>
</evidence>
<keyword evidence="5" id="KW-0811">Translocation</keyword>
<proteinExistence type="predicted"/>
<comment type="subcellular location">
    <subcellularLocation>
        <location evidence="1">Nucleus</location>
        <location evidence="1">Nuclear pore complex</location>
    </subcellularLocation>
</comment>
<dbReference type="Pfam" id="PF08911">
    <property type="entry name" value="NUP50"/>
    <property type="match status" value="1"/>
</dbReference>
<dbReference type="InterPro" id="IPR011993">
    <property type="entry name" value="PH-like_dom_sf"/>
</dbReference>
<name>A0A0J9TW08_DROSI</name>
<organism evidence="10">
    <name type="scientific">Drosophila simulans</name>
    <name type="common">Fruit fly</name>
    <dbReference type="NCBI Taxonomy" id="7240"/>
    <lineage>
        <taxon>Eukaryota</taxon>
        <taxon>Metazoa</taxon>
        <taxon>Ecdysozoa</taxon>
        <taxon>Arthropoda</taxon>
        <taxon>Hexapoda</taxon>
        <taxon>Insecta</taxon>
        <taxon>Pterygota</taxon>
        <taxon>Neoptera</taxon>
        <taxon>Endopterygota</taxon>
        <taxon>Diptera</taxon>
        <taxon>Brachycera</taxon>
        <taxon>Muscomorpha</taxon>
        <taxon>Ephydroidea</taxon>
        <taxon>Drosophilidae</taxon>
        <taxon>Drosophila</taxon>
        <taxon>Sophophora</taxon>
    </lineage>
</organism>
<keyword evidence="3" id="KW-0509">mRNA transport</keyword>
<dbReference type="PANTHER" id="PTHR38697">
    <property type="entry name" value="NUCLEAR PORE COMPLEX PROTEIN SIMILAR TO S. CEREVISIAE NUP2 (EUROFUNG)"/>
    <property type="match status" value="1"/>
</dbReference>
<dbReference type="Gene3D" id="2.30.29.30">
    <property type="entry name" value="Pleckstrin-homology domain (PH domain)/Phosphotyrosine-binding domain (PTB)"/>
    <property type="match status" value="1"/>
</dbReference>
<dbReference type="PANTHER" id="PTHR38697:SF1">
    <property type="entry name" value="NUCLEAR PORE COMPLEX PROTEIN SIMILAR TO S. CEREVISIAE NUP2 (EUROFUNG)"/>
    <property type="match status" value="1"/>
</dbReference>
<dbReference type="Bgee" id="FBgn0182314">
    <property type="expression patterns" value="Expressed in embryo and 3 other cell types or tissues"/>
</dbReference>
<feature type="region of interest" description="Disordered" evidence="8">
    <location>
        <begin position="255"/>
        <end position="290"/>
    </location>
</feature>
<evidence type="ECO:0000256" key="6">
    <source>
        <dbReference type="ARBA" id="ARBA00023132"/>
    </source>
</evidence>
<keyword evidence="4" id="KW-0653">Protein transport</keyword>
<feature type="compositionally biased region" description="Polar residues" evidence="8">
    <location>
        <begin position="1"/>
        <end position="13"/>
    </location>
</feature>
<dbReference type="GO" id="GO:0035080">
    <property type="term" value="P:heat shock-mediated polytene chromosome puffing"/>
    <property type="evidence" value="ECO:0007669"/>
    <property type="project" value="EnsemblMetazoa"/>
</dbReference>
<feature type="region of interest" description="Disordered" evidence="8">
    <location>
        <begin position="1"/>
        <end position="205"/>
    </location>
</feature>
<accession>A0A0J9TW08</accession>
<feature type="region of interest" description="Disordered" evidence="8">
    <location>
        <begin position="357"/>
        <end position="403"/>
    </location>
</feature>
<evidence type="ECO:0000259" key="9">
    <source>
        <dbReference type="SMART" id="SM00160"/>
    </source>
</evidence>